<evidence type="ECO:0000313" key="2">
    <source>
        <dbReference type="Proteomes" id="UP000887116"/>
    </source>
</evidence>
<dbReference type="Proteomes" id="UP000887116">
    <property type="component" value="Unassembled WGS sequence"/>
</dbReference>
<keyword evidence="2" id="KW-1185">Reference proteome</keyword>
<dbReference type="EMBL" id="BMAO01009051">
    <property type="protein sequence ID" value="GFR28349.1"/>
    <property type="molecule type" value="Genomic_DNA"/>
</dbReference>
<comment type="caution">
    <text evidence="1">The sequence shown here is derived from an EMBL/GenBank/DDBJ whole genome shotgun (WGS) entry which is preliminary data.</text>
</comment>
<evidence type="ECO:0000313" key="1">
    <source>
        <dbReference type="EMBL" id="GFR28349.1"/>
    </source>
</evidence>
<sequence length="1428" mass="162491">MNGKRESENIAINYFKNRLMRKKKERLSSLEIGELPKKVKRHIQNYYKNKVQAFLSNFPDKFKIDENEIVSLVFTNTRFETCPGPTKNEIDGVITDPEILEASNYLKCITYFAIVLETLPQPFPIENLGGCFSQASKEVKEHIKCNYRSLKCFFDDPTLIFQKNNSEKVSLSKDYKMLIKKAEKIIIDAQKELLLKNDHSKSVITLKSRINFILQPQITPLYSPTCFEQRQTSINTISSNEEVLSHDEMLDIREAFDDISKSKNYITAKSEKLDEILSDIHSNYIEISGLCDTNINNADVHDSDNFEDILFRCIFTVELYCLEFIEKEFEAVKHFSEILHSHPTKLWWSLTSLHGTLGDNPEIAHFMKKVYEGEKFCSFFKKYSQFSVADAYISLTLMNETDCPGSFNSLSLHPKTKNGSSLNDTYESSYFKELIKSTFAFLHETCQFLKNKTEVKITKLLGILSCYECSVNMITSAKGESLIEKLEKFLDLVGIFNFPNKGTLSFSYNYYENNCKLLLTWFEKNSNQFKGSAIELMNFSHFLEQNFNINQMSNSISLRNNTTFCLDECLKESIDIIKNAIASDEEIHYFEVLKMIPVSALQAMTDTKNDSRFIINTLQESGQFVLRSGTIGIYCNSFDLENYNSENISVLTDNINSDKIKIANGSDITKDLFSHQDVMNGFDSVNSSVPQCSITKTISSDKCLDELQCELKQFSGMDHENHVGENENFNAIEKEKETTSKITIKYNLKDIPDACVLHIQPTSENFVDSENSFSEKVTESDLSIEDEKTNCLNSDNSAENISGDNLSVVIKEVVRANKESNNLDFAKKNLNTDEILMNDKNFNLDKESEDLTVCEKQSNVIYKFKCDLLHSFSDLNEETINKSNDYVVPNDIVCLEKLPVSPTSENLLSNKHETYSNQDLCFSPICEDMKYNKPEIQLNESEKVGTAMNAEDSDDNIAKIIEIPIDLNLSYDEKGKDISVSITSVNLFSELTAIEPEDMCAKYEKYNEIQNNISLQSTNNDLFKGNKNKFSIVFNNPCKTSEISKERYSQVNVPEIFDIDVFDNQSQFEGSFTIATDNSTFENCNADQILNATANANEILDTKKSSICASEKFSATSSYSNDLNIEIPTAKNSEFDLNFETLYESLCETETCKSSTKLLDSFKIFKNPTICKLSNNEESIKYPLQPIAAKIIILSNESCIAVSEINQCTQSIYFHKCVFQCDHQDDCSDCFNSLKIGDKISCFVPLEEISHKIWIAFLVSKDTTENFVECDVYKSLQYDGKMFFYPSKNFKSASIQTENSSSELGCQTEFLSNNIISYKDGRKSLETTKVVECQVNATPVTDVFIQTENETKSCDTQTEFRDIETSFHKKNAECQTDISDNIKKYAETGDTFCQTDLSGSVIKIVKNFNAGCQTFSTGPIMMLAHHPM</sequence>
<gene>
    <name evidence="1" type="primary">AVEN_263158_1</name>
    <name evidence="1" type="ORF">TNCT_304521</name>
</gene>
<dbReference type="OrthoDB" id="6432083at2759"/>
<name>A0A8X6HQW7_TRICU</name>
<reference evidence="1" key="1">
    <citation type="submission" date="2020-07" db="EMBL/GenBank/DDBJ databases">
        <title>Multicomponent nature underlies the extraordinary mechanical properties of spider dragline silk.</title>
        <authorList>
            <person name="Kono N."/>
            <person name="Nakamura H."/>
            <person name="Mori M."/>
            <person name="Yoshida Y."/>
            <person name="Ohtoshi R."/>
            <person name="Malay A.D."/>
            <person name="Moran D.A.P."/>
            <person name="Tomita M."/>
            <person name="Numata K."/>
            <person name="Arakawa K."/>
        </authorList>
    </citation>
    <scope>NUCLEOTIDE SEQUENCE</scope>
</reference>
<organism evidence="1 2">
    <name type="scientific">Trichonephila clavata</name>
    <name type="common">Joro spider</name>
    <name type="synonym">Nephila clavata</name>
    <dbReference type="NCBI Taxonomy" id="2740835"/>
    <lineage>
        <taxon>Eukaryota</taxon>
        <taxon>Metazoa</taxon>
        <taxon>Ecdysozoa</taxon>
        <taxon>Arthropoda</taxon>
        <taxon>Chelicerata</taxon>
        <taxon>Arachnida</taxon>
        <taxon>Araneae</taxon>
        <taxon>Araneomorphae</taxon>
        <taxon>Entelegynae</taxon>
        <taxon>Araneoidea</taxon>
        <taxon>Nephilidae</taxon>
        <taxon>Trichonephila</taxon>
    </lineage>
</organism>
<protein>
    <submittedName>
        <fullName evidence="1">Uncharacterized protein</fullName>
    </submittedName>
</protein>
<accession>A0A8X6HQW7</accession>
<proteinExistence type="predicted"/>